<gene>
    <name evidence="14" type="ORF">BDZ90DRAFT_233234</name>
</gene>
<dbReference type="Pfam" id="PF01239">
    <property type="entry name" value="PPTA"/>
    <property type="match status" value="5"/>
</dbReference>
<keyword evidence="8" id="KW-0460">Magnesium</keyword>
<dbReference type="STRING" id="1569628.A0A316UMY8"/>
<dbReference type="RefSeq" id="XP_025361238.1">
    <property type="nucleotide sequence ID" value="XM_025506563.1"/>
</dbReference>
<evidence type="ECO:0000256" key="9">
    <source>
        <dbReference type="ARBA" id="ARBA00040965"/>
    </source>
</evidence>
<evidence type="ECO:0000256" key="5">
    <source>
        <dbReference type="ARBA" id="ARBA00022602"/>
    </source>
</evidence>
<dbReference type="InterPro" id="IPR002088">
    <property type="entry name" value="Prenyl_trans_a"/>
</dbReference>
<dbReference type="PROSITE" id="PS51147">
    <property type="entry name" value="PFTA"/>
    <property type="match status" value="3"/>
</dbReference>
<evidence type="ECO:0000256" key="3">
    <source>
        <dbReference type="ARBA" id="ARBA00012700"/>
    </source>
</evidence>
<sequence>MTMGSSSEATFLAHECERPYLPFDPSSSHWADVVPTLQDDGPSPDVLVPIMYDPAYSSAMDLLRTMQPKREFSDRALALTTHLVSLNPSSYTVWAYRADVLLEGQEGGEEKRKKLRRELDWMEELARGNMKSYQVWQHRRMILSALGDPSTELSFIESVLNKDSKNYHTWAYRQWVLAQYGGLPSGSARDKPTHPELWEGEVGYTTKLIDEDVRNNSAWNHRFFVIFGSGRAAAGPKAIGLQSPAGSDAPKDGLLQCAEAEVRYTRSQLSIAPSNAAAWAYLRGVLSHVNQPLTSYDLQPFVRNLGDEVAHALEYRLDIVEEQLLEGREAPEIGMMDQLVEKLVEVDPVRRRWWQARREEIQELTKAPAPAPAPASGA</sequence>
<evidence type="ECO:0000256" key="4">
    <source>
        <dbReference type="ARBA" id="ARBA00012702"/>
    </source>
</evidence>
<comment type="cofactor">
    <cofactor evidence="1">
        <name>Mg(2+)</name>
        <dbReference type="ChEBI" id="CHEBI:18420"/>
    </cofactor>
</comment>
<evidence type="ECO:0000256" key="1">
    <source>
        <dbReference type="ARBA" id="ARBA00001946"/>
    </source>
</evidence>
<dbReference type="OrthoDB" id="10255768at2759"/>
<evidence type="ECO:0000313" key="15">
    <source>
        <dbReference type="Proteomes" id="UP000245884"/>
    </source>
</evidence>
<evidence type="ECO:0000256" key="7">
    <source>
        <dbReference type="ARBA" id="ARBA00022737"/>
    </source>
</evidence>
<accession>A0A316UMY8</accession>
<evidence type="ECO:0000256" key="6">
    <source>
        <dbReference type="ARBA" id="ARBA00022679"/>
    </source>
</evidence>
<evidence type="ECO:0000256" key="12">
    <source>
        <dbReference type="ARBA" id="ARBA00043086"/>
    </source>
</evidence>
<dbReference type="GO" id="GO:0004660">
    <property type="term" value="F:protein farnesyltransferase activity"/>
    <property type="evidence" value="ECO:0007669"/>
    <property type="project" value="UniProtKB-EC"/>
</dbReference>
<evidence type="ECO:0000256" key="10">
    <source>
        <dbReference type="ARBA" id="ARBA00041392"/>
    </source>
</evidence>
<proteinExistence type="inferred from homology"/>
<dbReference type="GeneID" id="37028386"/>
<keyword evidence="15" id="KW-1185">Reference proteome</keyword>
<dbReference type="PANTHER" id="PTHR11129">
    <property type="entry name" value="PROTEIN FARNESYLTRANSFERASE ALPHA SUBUNIT/RAB GERANYLGERANYL TRANSFERASE ALPHA SUBUNIT"/>
    <property type="match status" value="1"/>
</dbReference>
<evidence type="ECO:0000313" key="14">
    <source>
        <dbReference type="EMBL" id="PWN26626.1"/>
    </source>
</evidence>
<comment type="similarity">
    <text evidence="2">Belongs to the protein prenyltransferase subunit alpha family.</text>
</comment>
<dbReference type="Gene3D" id="1.25.40.120">
    <property type="entry name" value="Protein prenylyltransferase"/>
    <property type="match status" value="1"/>
</dbReference>
<reference evidence="14 15" key="1">
    <citation type="journal article" date="2018" name="Mol. Biol. Evol.">
        <title>Broad Genomic Sampling Reveals a Smut Pathogenic Ancestry of the Fungal Clade Ustilaginomycotina.</title>
        <authorList>
            <person name="Kijpornyongpan T."/>
            <person name="Mondo S.J."/>
            <person name="Barry K."/>
            <person name="Sandor L."/>
            <person name="Lee J."/>
            <person name="Lipzen A."/>
            <person name="Pangilinan J."/>
            <person name="LaButti K."/>
            <person name="Hainaut M."/>
            <person name="Henrissat B."/>
            <person name="Grigoriev I.V."/>
            <person name="Spatafora J.W."/>
            <person name="Aime M.C."/>
        </authorList>
    </citation>
    <scope>NUCLEOTIDE SEQUENCE [LARGE SCALE GENOMIC DNA]</scope>
    <source>
        <strain evidence="14 15">MCA 5214</strain>
    </source>
</reference>
<dbReference type="SUPFAM" id="SSF48439">
    <property type="entry name" value="Protein prenylyltransferase"/>
    <property type="match status" value="1"/>
</dbReference>
<dbReference type="Proteomes" id="UP000245884">
    <property type="component" value="Unassembled WGS sequence"/>
</dbReference>
<dbReference type="AlphaFoldDB" id="A0A316UMY8"/>
<dbReference type="GO" id="GO:0004662">
    <property type="term" value="F:CAAX-protein geranylgeranyltransferase activity"/>
    <property type="evidence" value="ECO:0007669"/>
    <property type="project" value="UniProtKB-EC"/>
</dbReference>
<keyword evidence="7" id="KW-0677">Repeat</keyword>
<name>A0A316UMY8_9BASI</name>
<evidence type="ECO:0000256" key="2">
    <source>
        <dbReference type="ARBA" id="ARBA00006734"/>
    </source>
</evidence>
<dbReference type="GO" id="GO:0005965">
    <property type="term" value="C:protein farnesyltransferase complex"/>
    <property type="evidence" value="ECO:0007669"/>
    <property type="project" value="TreeGrafter"/>
</dbReference>
<dbReference type="GO" id="GO:0005953">
    <property type="term" value="C:CAAX-protein geranylgeranyltransferase complex"/>
    <property type="evidence" value="ECO:0007669"/>
    <property type="project" value="TreeGrafter"/>
</dbReference>
<evidence type="ECO:0000256" key="11">
    <source>
        <dbReference type="ARBA" id="ARBA00042436"/>
    </source>
</evidence>
<dbReference type="EMBL" id="KZ819671">
    <property type="protein sequence ID" value="PWN26626.1"/>
    <property type="molecule type" value="Genomic_DNA"/>
</dbReference>
<dbReference type="PANTHER" id="PTHR11129:SF1">
    <property type="entry name" value="PROTEIN FARNESYLTRANSFERASE_GERANYLGERANYLTRANSFERASE TYPE-1 SUBUNIT ALPHA"/>
    <property type="match status" value="1"/>
</dbReference>
<evidence type="ECO:0000256" key="8">
    <source>
        <dbReference type="ARBA" id="ARBA00022842"/>
    </source>
</evidence>
<evidence type="ECO:0000256" key="13">
    <source>
        <dbReference type="ARBA" id="ARBA00043219"/>
    </source>
</evidence>
<keyword evidence="6 14" id="KW-0808">Transferase</keyword>
<dbReference type="EC" id="2.5.1.58" evidence="4"/>
<protein>
    <recommendedName>
        <fullName evidence="9">Protein farnesyltransferase/geranylgeranyltransferase type-1 subunit alpha</fullName>
        <ecNumber evidence="4">2.5.1.58</ecNumber>
        <ecNumber evidence="3">2.5.1.59</ecNumber>
    </recommendedName>
    <alternativeName>
        <fullName evidence="12">CAAX farnesyltransferase subunit alpha</fullName>
    </alternativeName>
    <alternativeName>
        <fullName evidence="11">FTase-alpha</fullName>
    </alternativeName>
    <alternativeName>
        <fullName evidence="10">Ras proteins prenyltransferase subunit alpha</fullName>
    </alternativeName>
    <alternativeName>
        <fullName evidence="13">Type I protein geranyl-geranyltransferase subunit alpha</fullName>
    </alternativeName>
</protein>
<dbReference type="EC" id="2.5.1.59" evidence="3"/>
<organism evidence="14 15">
    <name type="scientific">Jaminaea rosea</name>
    <dbReference type="NCBI Taxonomy" id="1569628"/>
    <lineage>
        <taxon>Eukaryota</taxon>
        <taxon>Fungi</taxon>
        <taxon>Dikarya</taxon>
        <taxon>Basidiomycota</taxon>
        <taxon>Ustilaginomycotina</taxon>
        <taxon>Exobasidiomycetes</taxon>
        <taxon>Microstromatales</taxon>
        <taxon>Microstromatales incertae sedis</taxon>
        <taxon>Jaminaea</taxon>
    </lineage>
</organism>
<keyword evidence="5" id="KW-0637">Prenyltransferase</keyword>